<dbReference type="EMDB" id="EMD-16222"/>
<dbReference type="OMA" id="QRPHYRK"/>
<dbReference type="Proteomes" id="UP000001548">
    <property type="component" value="Unassembled WGS sequence"/>
</dbReference>
<accession>A8B252</accession>
<reference evidence="7 8" key="2">
    <citation type="journal article" date="2022" name="Nucleic Acids Res.">
        <title>Cryo-EM structure of the ancient eukaryotic ribosome from the human parasite Giardia lamblia.</title>
        <authorList>
            <person name="Hiregange D.G."/>
            <person name="Rivalta A."/>
            <person name="Bose T."/>
            <person name="Breiner-Goldstein E."/>
            <person name="Samiya S."/>
            <person name="Cimicata G."/>
            <person name="Kulakova L."/>
            <person name="Zimmerman E."/>
            <person name="Bashan A."/>
            <person name="Herzberg O."/>
            <person name="Yonath A."/>
        </authorList>
    </citation>
    <scope>STRUCTURE BY ELECTRON MICROSCOPY (2.75 ANGSTROMS)</scope>
</reference>
<dbReference type="GO" id="GO:0003735">
    <property type="term" value="F:structural constituent of ribosome"/>
    <property type="evidence" value="ECO:0000318"/>
    <property type="project" value="GO_Central"/>
</dbReference>
<dbReference type="EMDB" id="EMD-16211"/>
<comment type="caution">
    <text evidence="5">The sequence shown here is derived from an EMBL/GenBank/DDBJ whole genome shotgun (WGS) entry which is preliminary data.</text>
</comment>
<dbReference type="EMDB" id="EMD-29495"/>
<dbReference type="PDB" id="7PWO">
    <property type="method" value="EM"/>
    <property type="resolution" value="2.75 A"/>
    <property type="chains" value="I1=1-174"/>
</dbReference>
<protein>
    <recommendedName>
        <fullName evidence="4">40S ribosomal protein S8</fullName>
    </recommendedName>
</protein>
<organism evidence="5 6">
    <name type="scientific">Giardia intestinalis (strain ATCC 50803 / WB clone C6)</name>
    <name type="common">Giardia lamblia</name>
    <dbReference type="NCBI Taxonomy" id="184922"/>
    <lineage>
        <taxon>Eukaryota</taxon>
        <taxon>Metamonada</taxon>
        <taxon>Diplomonadida</taxon>
        <taxon>Hexamitidae</taxon>
        <taxon>Giardiinae</taxon>
        <taxon>Giardia</taxon>
    </lineage>
</organism>
<dbReference type="PDB" id="8BSI">
    <property type="method" value="EM"/>
    <property type="resolution" value="3.40 A"/>
    <property type="chains" value="SI=1-174"/>
</dbReference>
<evidence type="ECO:0000256" key="2">
    <source>
        <dbReference type="ARBA" id="ARBA00022980"/>
    </source>
</evidence>
<evidence type="ECO:0000256" key="4">
    <source>
        <dbReference type="RuleBase" id="RU000669"/>
    </source>
</evidence>
<keyword evidence="6" id="KW-1185">Reference proteome</keyword>
<keyword evidence="3 4" id="KW-0687">Ribonucleoprotein</keyword>
<dbReference type="GO" id="GO:0000462">
    <property type="term" value="P:maturation of SSU-rRNA from tricistronic rRNA transcript (SSU-rRNA, 5.8S rRNA, LSU-rRNA)"/>
    <property type="evidence" value="ECO:0000318"/>
    <property type="project" value="GO_Central"/>
</dbReference>
<evidence type="ECO:0007829" key="10">
    <source>
        <dbReference type="PDB" id="8BRM"/>
    </source>
</evidence>
<evidence type="ECO:0000256" key="1">
    <source>
        <dbReference type="ARBA" id="ARBA00005257"/>
    </source>
</evidence>
<dbReference type="EMDB" id="EMD-29721"/>
<dbReference type="EMDB" id="EMD-13680"/>
<dbReference type="PDB" id="8FVY">
    <property type="method" value="EM"/>
    <property type="resolution" value="2.94 A"/>
    <property type="chains" value="I=1-174"/>
</dbReference>
<dbReference type="EMDB" id="EMD-29730"/>
<name>A8B252_GIAIC</name>
<comment type="similarity">
    <text evidence="1 4">Belongs to the eukaryotic ribosomal protein eS8 family.</text>
</comment>
<keyword evidence="7 8" id="KW-0002">3D-structure</keyword>
<dbReference type="InterPro" id="IPR022309">
    <property type="entry name" value="Ribosomal_Se8/biogenesis_NSA2"/>
</dbReference>
<evidence type="ECO:0000313" key="5">
    <source>
        <dbReference type="EMBL" id="KAE8302921.1"/>
    </source>
</evidence>
<dbReference type="PDB" id="8BR8">
    <property type="method" value="EM"/>
    <property type="resolution" value="3.35 A"/>
    <property type="chains" value="SI=1-174"/>
</dbReference>
<evidence type="ECO:0007829" key="7">
    <source>
        <dbReference type="PDB" id="7PWF"/>
    </source>
</evidence>
<dbReference type="PANTHER" id="PTHR10394">
    <property type="entry name" value="40S RIBOSOMAL PROTEIN S8"/>
    <property type="match status" value="1"/>
</dbReference>
<dbReference type="PDB" id="8BTR">
    <property type="method" value="EM"/>
    <property type="resolution" value="3.25 A"/>
    <property type="chains" value="SI=1-174"/>
</dbReference>
<dbReference type="STRING" id="184922.A8B252"/>
<evidence type="ECO:0000313" key="6">
    <source>
        <dbReference type="Proteomes" id="UP000001548"/>
    </source>
</evidence>
<sequence>MGITHDKMYKRSKTGAVQGKWHKKRKYNLGRQPANTKLIVKVTSKKNEGQKISTIRCRGGNIKRRALRLSHGSFAWGSADISHKARILQVVYNSTSNELVRTNTLVKGCVVQIDSAPFKSALSNDTLDKEILDQIRGDHILARISSRPGQVGTADGYILEGPELLFYQKKLAPK</sequence>
<dbReference type="PDB" id="7PWF">
    <property type="method" value="EM"/>
    <property type="resolution" value="2.85 A"/>
    <property type="chains" value="I=1-174"/>
</dbReference>
<dbReference type="EMDB" id="EMD-13683"/>
<dbReference type="SMR" id="A8B252"/>
<dbReference type="PDB" id="8BRM">
    <property type="method" value="EM"/>
    <property type="resolution" value="3.33 A"/>
    <property type="chains" value="SI=1-174"/>
</dbReference>
<dbReference type="Pfam" id="PF01201">
    <property type="entry name" value="Ribosomal_S8e"/>
    <property type="match status" value="1"/>
</dbReference>
<dbReference type="FunFam" id="3.10.290.70:FF:000009">
    <property type="entry name" value="40S ribosomal protein S8"/>
    <property type="match status" value="1"/>
</dbReference>
<dbReference type="GO" id="GO:0006412">
    <property type="term" value="P:translation"/>
    <property type="evidence" value="ECO:0007669"/>
    <property type="project" value="InterPro"/>
</dbReference>
<dbReference type="Gene3D" id="3.10.290.70">
    <property type="match status" value="1"/>
</dbReference>
<evidence type="ECO:0000256" key="3">
    <source>
        <dbReference type="ARBA" id="ARBA00023274"/>
    </source>
</evidence>
<gene>
    <name evidence="5" type="ORF">GL50803_005845</name>
</gene>
<evidence type="ECO:0007829" key="8">
    <source>
        <dbReference type="PDB" id="7PWO"/>
    </source>
</evidence>
<dbReference type="EMDB" id="EMD-16225"/>
<dbReference type="EMDB" id="EMD-16235"/>
<keyword evidence="2 4" id="KW-0689">Ribosomal protein</keyword>
<dbReference type="EMBL" id="AACB03000003">
    <property type="protein sequence ID" value="KAE8302921.1"/>
    <property type="molecule type" value="Genomic_DNA"/>
</dbReference>
<proteinExistence type="evidence at protein level"/>
<dbReference type="InterPro" id="IPR001047">
    <property type="entry name" value="Ribosomal_eS8"/>
</dbReference>
<dbReference type="CDD" id="cd11380">
    <property type="entry name" value="Ribosomal_S8e_like"/>
    <property type="match status" value="1"/>
</dbReference>
<dbReference type="PDB" id="8G4S">
    <property type="method" value="EM"/>
    <property type="resolution" value="3.14 A"/>
    <property type="chains" value="I=1-174"/>
</dbReference>
<dbReference type="GO" id="GO:0022627">
    <property type="term" value="C:cytosolic small ribosomal subunit"/>
    <property type="evidence" value="ECO:0000318"/>
    <property type="project" value="GO_Central"/>
</dbReference>
<dbReference type="HOGENOM" id="CLU_080597_0_0_1"/>
<dbReference type="KEGG" id="gla:GL50803_005845"/>
<dbReference type="PDB" id="8G4I">
    <property type="method" value="EM"/>
    <property type="resolution" value="3.24 A"/>
    <property type="chains" value="I=1-174"/>
</dbReference>
<evidence type="ECO:0007829" key="11">
    <source>
        <dbReference type="PDB" id="8FVY"/>
    </source>
</evidence>
<dbReference type="EMDB" id="EMD-16228"/>
<reference evidence="5 6" key="1">
    <citation type="journal article" date="2007" name="Science">
        <title>Genomic minimalism in the early diverging intestinal parasite Giardia lamblia.</title>
        <authorList>
            <person name="Morrison H.G."/>
            <person name="McArthur A.G."/>
            <person name="Gillin F.D."/>
            <person name="Aley S.B."/>
            <person name="Adam R.D."/>
            <person name="Olsen G.J."/>
            <person name="Best A.A."/>
            <person name="Cande W.Z."/>
            <person name="Chen F."/>
            <person name="Cipriano M.J."/>
            <person name="Davids B.J."/>
            <person name="Dawson S.C."/>
            <person name="Elmendorf H.G."/>
            <person name="Hehl A.B."/>
            <person name="Holder M.E."/>
            <person name="Huse S.M."/>
            <person name="Kim U.U."/>
            <person name="Lasek-Nesselquist E."/>
            <person name="Manning G."/>
            <person name="Nigam A."/>
            <person name="Nixon J.E."/>
            <person name="Palm D."/>
            <person name="Passamaneck N.E."/>
            <person name="Prabhu A."/>
            <person name="Reich C.I."/>
            <person name="Reiner D.S."/>
            <person name="Samuelson J."/>
            <person name="Svard S.G."/>
            <person name="Sogin M.L."/>
        </authorList>
    </citation>
    <scope>NUCLEOTIDE SEQUENCE [LARGE SCALE GENOMIC DNA]</scope>
    <source>
        <strain evidence="5 6">WB C6</strain>
    </source>
</reference>
<reference evidence="11 12" key="4">
    <citation type="journal article" date="2024" name="Structure">
        <title>The Giardia lamblia ribosome structure reveals divergence in several biological pathways and the mode of emetine function.</title>
        <authorList>
            <person name="Eiler D.R."/>
            <person name="Wimberly B.T."/>
            <person name="Bilodeau D.Y."/>
            <person name="Taliaferro J.M."/>
            <person name="Reigan P."/>
            <person name="Rissland O.S."/>
            <person name="Kieft J.S."/>
        </authorList>
    </citation>
    <scope>STRUCTURE BY ELECTRON MICROSCOPY (2.94 ANGSTROMS)</scope>
</reference>
<dbReference type="NCBIfam" id="TIGR00307">
    <property type="entry name" value="eS8"/>
    <property type="match status" value="1"/>
</dbReference>
<reference evidence="9 10" key="3">
    <citation type="journal article" date="2023" name="Nucleic Acids Res.">
        <title>Insights into translocation mechanism and ribosome evolution from cryo-EM structures of translocation intermediates of Giardia intestinalis.</title>
        <authorList>
            <person name="Majumdar S."/>
            <person name="Emmerich A."/>
            <person name="Krakovka S."/>
            <person name="Mandava C.S."/>
            <person name="Svard S.G."/>
            <person name="Sanyal S."/>
        </authorList>
    </citation>
    <scope>STRUCTURE BY ELECTRON MICROSCOPY (3.25 ANGSTROMS)</scope>
</reference>
<evidence type="ECO:0007829" key="12">
    <source>
        <dbReference type="PDB" id="8G4I"/>
    </source>
</evidence>
<dbReference type="EMDB" id="EMD-16226"/>
<dbReference type="PDB" id="8BSJ">
    <property type="method" value="EM"/>
    <property type="resolution" value="6.49 A"/>
    <property type="chains" value="SI=1-174"/>
</dbReference>
<evidence type="ECO:0007829" key="9">
    <source>
        <dbReference type="PDB" id="8BR8"/>
    </source>
</evidence>
<dbReference type="VEuPathDB" id="GiardiaDB:GL50803_5845"/>
<dbReference type="PDB" id="8BTD">
    <property type="method" value="EM"/>
    <property type="resolution" value="4.90 A"/>
    <property type="chains" value="SI=1-174"/>
</dbReference>
<dbReference type="RefSeq" id="XP_001709899.1">
    <property type="nucleotide sequence ID" value="XM_001709847.1"/>
</dbReference>
<dbReference type="FunCoup" id="A8B252">
    <property type="interactions" value="225"/>
</dbReference>
<dbReference type="GeneID" id="5702823"/>
<dbReference type="AlphaFoldDB" id="A8B252"/>